<dbReference type="GO" id="GO:0004674">
    <property type="term" value="F:protein serine/threonine kinase activity"/>
    <property type="evidence" value="ECO:0007669"/>
    <property type="project" value="UniProtKB-KW"/>
</dbReference>
<feature type="region of interest" description="Disordered" evidence="7">
    <location>
        <begin position="579"/>
        <end position="617"/>
    </location>
</feature>
<feature type="compositionally biased region" description="Low complexity" evidence="7">
    <location>
        <begin position="532"/>
        <end position="543"/>
    </location>
</feature>
<dbReference type="GO" id="GO:0005524">
    <property type="term" value="F:ATP binding"/>
    <property type="evidence" value="ECO:0007669"/>
    <property type="project" value="UniProtKB-KW"/>
</dbReference>
<keyword evidence="11" id="KW-1185">Reference proteome</keyword>
<evidence type="ECO:0000313" key="10">
    <source>
        <dbReference type="EMBL" id="MBL7628451.1"/>
    </source>
</evidence>
<dbReference type="AlphaFoldDB" id="A0A937RM69"/>
<evidence type="ECO:0000256" key="6">
    <source>
        <dbReference type="ARBA" id="ARBA00022840"/>
    </source>
</evidence>
<name>A0A937RM69_9ACTN</name>
<evidence type="ECO:0000259" key="9">
    <source>
        <dbReference type="PROSITE" id="PS50011"/>
    </source>
</evidence>
<keyword evidence="2 10" id="KW-0723">Serine/threonine-protein kinase</keyword>
<evidence type="ECO:0000256" key="3">
    <source>
        <dbReference type="ARBA" id="ARBA00022679"/>
    </source>
</evidence>
<sequence length="743" mass="74439">MTSMHGSGTEPPHRDGLGGEPLELGAMLDGSPSASPGGAEPAAPGGPSESEAGATRRPPSVPGVELAGWPGDAGAGEVWAGMTEPAGEPCVVRLVRLPAAADPVRRRQAVAAGRRLAELRHPHLVPVLAVEEVDDGLAVVMERVPDAVSLRRLLAARGRLEPGEVVTVGLPVAQALAAAHAAGLGHGALLPVDILLEPNGRPWLAGAGVVALGALVTGGAGPNPAADVYDLADLLLDTMARATGPDAAAVAVAVATALVPDPARRPSAAELAGSLAHSARPLPVQMISPPPPVPPPGEEDFHSSADPRRLVPAADAAHSGADEGDEAGEADEGDEDPYVDAHAYADGAEYADIHVDGTAFAEGTAYEDGAAHAGGLAYADGDSADEGVVPGNGVGWDDEPGAPAYGAGPDADLDEGPGVDRAGDVAEAVVVGGPDEPAAGRTVVEGAVVDMDVLPALPPGPGETVPRTRRGPSGQPSRPFADRGTGRWDGAGFPGRKSGGRSGGGSTRTGDREAGGSGGGRGGHRPAGGRPGARALRQGSRGARAGRRLPGWLLGVTAAVGLATVAVAVVLLSASTGGGSGDGAGAPVPGVGNGQVSATGGATTVPSGSQAATTQPPEERWRAVLAELAQARSLAFEQADESLLTGVYQDGTAILAQEQATMRQMVDNGGHVSRLTSRILELTIVEEEQDRAVLRVTEQLDPYDFLDGDGQVIAHADGKEFRRDLTLARTPSGWRIAGGVAAP</sequence>
<feature type="compositionally biased region" description="Polar residues" evidence="7">
    <location>
        <begin position="595"/>
        <end position="616"/>
    </location>
</feature>
<keyword evidence="8" id="KW-0472">Membrane</keyword>
<evidence type="ECO:0000256" key="7">
    <source>
        <dbReference type="SAM" id="MobiDB-lite"/>
    </source>
</evidence>
<dbReference type="EMBL" id="JAEACQ010000188">
    <property type="protein sequence ID" value="MBL7628451.1"/>
    <property type="molecule type" value="Genomic_DNA"/>
</dbReference>
<proteinExistence type="predicted"/>
<evidence type="ECO:0000256" key="5">
    <source>
        <dbReference type="ARBA" id="ARBA00022777"/>
    </source>
</evidence>
<feature type="region of interest" description="Disordered" evidence="7">
    <location>
        <begin position="285"/>
        <end position="338"/>
    </location>
</feature>
<protein>
    <recommendedName>
        <fullName evidence="1">non-specific serine/threonine protein kinase</fullName>
        <ecNumber evidence="1">2.7.11.1</ecNumber>
    </recommendedName>
</protein>
<accession>A0A937RM69</accession>
<dbReference type="SUPFAM" id="SSF56112">
    <property type="entry name" value="Protein kinase-like (PK-like)"/>
    <property type="match status" value="1"/>
</dbReference>
<feature type="compositionally biased region" description="Acidic residues" evidence="7">
    <location>
        <begin position="322"/>
        <end position="338"/>
    </location>
</feature>
<dbReference type="SMART" id="SM00220">
    <property type="entry name" value="S_TKc"/>
    <property type="match status" value="1"/>
</dbReference>
<keyword evidence="8" id="KW-0812">Transmembrane</keyword>
<dbReference type="InterPro" id="IPR011009">
    <property type="entry name" value="Kinase-like_dom_sf"/>
</dbReference>
<evidence type="ECO:0000256" key="2">
    <source>
        <dbReference type="ARBA" id="ARBA00022527"/>
    </source>
</evidence>
<evidence type="ECO:0000313" key="11">
    <source>
        <dbReference type="Proteomes" id="UP000604475"/>
    </source>
</evidence>
<feature type="domain" description="Protein kinase" evidence="9">
    <location>
        <begin position="64"/>
        <end position="339"/>
    </location>
</feature>
<keyword evidence="4" id="KW-0547">Nucleotide-binding</keyword>
<dbReference type="PANTHER" id="PTHR43289:SF6">
    <property type="entry name" value="SERINE_THREONINE-PROTEIN KINASE NEKL-3"/>
    <property type="match status" value="1"/>
</dbReference>
<feature type="compositionally biased region" description="Gly residues" evidence="7">
    <location>
        <begin position="515"/>
        <end position="531"/>
    </location>
</feature>
<dbReference type="Gene3D" id="3.30.200.20">
    <property type="entry name" value="Phosphorylase Kinase, domain 1"/>
    <property type="match status" value="1"/>
</dbReference>
<keyword evidence="5 10" id="KW-0418">Kinase</keyword>
<feature type="compositionally biased region" description="Low complexity" evidence="7">
    <location>
        <begin position="30"/>
        <end position="53"/>
    </location>
</feature>
<dbReference type="PROSITE" id="PS50011">
    <property type="entry name" value="PROTEIN_KINASE_DOM"/>
    <property type="match status" value="1"/>
</dbReference>
<dbReference type="Proteomes" id="UP000604475">
    <property type="component" value="Unassembled WGS sequence"/>
</dbReference>
<dbReference type="Gene3D" id="1.10.510.10">
    <property type="entry name" value="Transferase(Phosphotransferase) domain 1"/>
    <property type="match status" value="1"/>
</dbReference>
<organism evidence="10 11">
    <name type="scientific">Frankia nepalensis</name>
    <dbReference type="NCBI Taxonomy" id="1836974"/>
    <lineage>
        <taxon>Bacteria</taxon>
        <taxon>Bacillati</taxon>
        <taxon>Actinomycetota</taxon>
        <taxon>Actinomycetes</taxon>
        <taxon>Frankiales</taxon>
        <taxon>Frankiaceae</taxon>
        <taxon>Frankia</taxon>
    </lineage>
</organism>
<evidence type="ECO:0000256" key="4">
    <source>
        <dbReference type="ARBA" id="ARBA00022741"/>
    </source>
</evidence>
<evidence type="ECO:0000256" key="1">
    <source>
        <dbReference type="ARBA" id="ARBA00012513"/>
    </source>
</evidence>
<comment type="caution">
    <text evidence="10">The sequence shown here is derived from an EMBL/GenBank/DDBJ whole genome shotgun (WGS) entry which is preliminary data.</text>
</comment>
<keyword evidence="8" id="KW-1133">Transmembrane helix</keyword>
<feature type="transmembrane region" description="Helical" evidence="8">
    <location>
        <begin position="551"/>
        <end position="572"/>
    </location>
</feature>
<gene>
    <name evidence="10" type="ORF">I7412_15080</name>
</gene>
<evidence type="ECO:0000256" key="8">
    <source>
        <dbReference type="SAM" id="Phobius"/>
    </source>
</evidence>
<dbReference type="EC" id="2.7.11.1" evidence="1"/>
<keyword evidence="6" id="KW-0067">ATP-binding</keyword>
<reference evidence="10" key="1">
    <citation type="submission" date="2020-12" db="EMBL/GenBank/DDBJ databases">
        <title>Genomic characterization of non-nitrogen-fixing Frankia strains.</title>
        <authorList>
            <person name="Carlos-Shanley C."/>
            <person name="Guerra T."/>
            <person name="Hahn D."/>
        </authorList>
    </citation>
    <scope>NUCLEOTIDE SEQUENCE</scope>
    <source>
        <strain evidence="10">CN6</strain>
    </source>
</reference>
<feature type="region of interest" description="Disordered" evidence="7">
    <location>
        <begin position="1"/>
        <end position="69"/>
    </location>
</feature>
<feature type="region of interest" description="Disordered" evidence="7">
    <location>
        <begin position="454"/>
        <end position="543"/>
    </location>
</feature>
<keyword evidence="3" id="KW-0808">Transferase</keyword>
<feature type="compositionally biased region" description="Basic and acidic residues" evidence="7">
    <location>
        <begin position="299"/>
        <end position="309"/>
    </location>
</feature>
<dbReference type="PANTHER" id="PTHR43289">
    <property type="entry name" value="MITOGEN-ACTIVATED PROTEIN KINASE KINASE KINASE 20-RELATED"/>
    <property type="match status" value="1"/>
</dbReference>
<dbReference type="InterPro" id="IPR000719">
    <property type="entry name" value="Prot_kinase_dom"/>
</dbReference>